<dbReference type="HOGENOM" id="CLU_1675917_0_0_14"/>
<feature type="transmembrane region" description="Helical" evidence="1">
    <location>
        <begin position="116"/>
        <end position="141"/>
    </location>
</feature>
<dbReference type="KEGG" id="mgz:GCW_01100"/>
<reference evidence="2 3" key="1">
    <citation type="journal article" date="2011" name="PLoS ONE">
        <title>Core proteome of the minimal cell: comparative proteomics of three mollicute species.</title>
        <authorList>
            <person name="Fisunov G.Y."/>
            <person name="Alexeev D.G."/>
            <person name="Bazaleev N.A."/>
            <person name="Ladygina V.G."/>
            <person name="Galyamina M.A."/>
            <person name="Kondratov I.G."/>
            <person name="Zhukova N.A."/>
            <person name="Serebryakova M.V."/>
            <person name="Demina I.A."/>
            <person name="Govorun V.M."/>
        </authorList>
    </citation>
    <scope>NUCLEOTIDE SEQUENCE [LARGE SCALE GENOMIC DNA]</scope>
    <source>
        <strain evidence="2 3">S6</strain>
    </source>
</reference>
<protein>
    <submittedName>
        <fullName evidence="2">Uncharacterized protein</fullName>
    </submittedName>
</protein>
<keyword evidence="1" id="KW-1133">Transmembrane helix</keyword>
<keyword evidence="1" id="KW-0472">Membrane</keyword>
<keyword evidence="1" id="KW-0812">Transmembrane</keyword>
<evidence type="ECO:0000313" key="2">
    <source>
        <dbReference type="EMBL" id="AHB99502.1"/>
    </source>
</evidence>
<dbReference type="EMBL" id="CP006916">
    <property type="protein sequence ID" value="AHB99502.1"/>
    <property type="molecule type" value="Genomic_DNA"/>
</dbReference>
<dbReference type="RefSeq" id="WP_011883949.1">
    <property type="nucleotide sequence ID" value="NC_023030.2"/>
</dbReference>
<dbReference type="AlphaFoldDB" id="A0A0F6CK80"/>
<proteinExistence type="predicted"/>
<dbReference type="NCBIfam" id="NF045771">
    <property type="entry name" value="MPN454_MG319"/>
    <property type="match status" value="1"/>
</dbReference>
<evidence type="ECO:0000256" key="1">
    <source>
        <dbReference type="SAM" id="Phobius"/>
    </source>
</evidence>
<accession>A0A0F6CK80</accession>
<name>A0A0F6CK80_MYCGL</name>
<feature type="transmembrane region" description="Helical" evidence="1">
    <location>
        <begin position="12"/>
        <end position="39"/>
    </location>
</feature>
<gene>
    <name evidence="2" type="ORF">GCW_01100</name>
</gene>
<sequence>MSNHKPPILKRFLVGLAFFVFFLVLLFGFIYLFFSLLWYDKEFNPVKLYENFFSNQALTWFKRDGTYEWGRASYREFATMLPDPESPFGKIKNFIPVLYNADSFLGTDNNQLKAGFFGYFIPLGISFVSSLFVSLIIYAIVRAIVRSIVKRNQRAQKLKAKKAAQAQRQEVNPNT</sequence>
<evidence type="ECO:0000313" key="3">
    <source>
        <dbReference type="Proteomes" id="UP000018735"/>
    </source>
</evidence>
<dbReference type="InterPro" id="IPR054989">
    <property type="entry name" value="MPN454_MG319"/>
</dbReference>
<organism evidence="2 3">
    <name type="scientific">Mycoplasmoides gallisepticum S6</name>
    <dbReference type="NCBI Taxonomy" id="1006581"/>
    <lineage>
        <taxon>Bacteria</taxon>
        <taxon>Bacillati</taxon>
        <taxon>Mycoplasmatota</taxon>
        <taxon>Mycoplasmoidales</taxon>
        <taxon>Mycoplasmoidaceae</taxon>
        <taxon>Mycoplasmoides</taxon>
    </lineage>
</organism>
<dbReference type="Proteomes" id="UP000018735">
    <property type="component" value="Chromosome"/>
</dbReference>